<reference evidence="2 3" key="1">
    <citation type="submission" date="2019-04" db="EMBL/GenBank/DDBJ databases">
        <title>Pedobacter sp. AR-2-6 sp. nov., isolated from Arctic soil.</title>
        <authorList>
            <person name="Dahal R.H."/>
            <person name="Kim D.-U."/>
        </authorList>
    </citation>
    <scope>NUCLEOTIDE SEQUENCE [LARGE SCALE GENOMIC DNA]</scope>
    <source>
        <strain evidence="2 3">AR-2-6</strain>
    </source>
</reference>
<organism evidence="2 3">
    <name type="scientific">Pedobacter cryotolerans</name>
    <dbReference type="NCBI Taxonomy" id="2571270"/>
    <lineage>
        <taxon>Bacteria</taxon>
        <taxon>Pseudomonadati</taxon>
        <taxon>Bacteroidota</taxon>
        <taxon>Sphingobacteriia</taxon>
        <taxon>Sphingobacteriales</taxon>
        <taxon>Sphingobacteriaceae</taxon>
        <taxon>Pedobacter</taxon>
    </lineage>
</organism>
<dbReference type="Pfam" id="PF05144">
    <property type="entry name" value="Phage_CRI"/>
    <property type="match status" value="1"/>
</dbReference>
<protein>
    <recommendedName>
        <fullName evidence="1">Replication-associated protein G2P N-terminal domain-containing protein</fullName>
    </recommendedName>
</protein>
<evidence type="ECO:0000313" key="3">
    <source>
        <dbReference type="Proteomes" id="UP000310477"/>
    </source>
</evidence>
<sequence>MIDTIRIKIELNQLPENYYSFLQSKIIRKRYFTNEFGRTTLICNYENFYITLGLTGLFITGSLTRYVKGNTLETAYKDELFNGLLRLGIDLMIDIMDAKVLRLDIAGNILTKKPVEEYFSILSSFKRTERFRHTNALTYSNSYRKILFYNKIKQLQIKRSQNIDQILKDNNVLRYEYRFCKTNTLQRFLSINDVTVHTIFDNYEKLVNSWVDNYLSIDKSNEPKFFDEKVFDKKGMFYKQLQLEGIKALGGMNMILEMIDISKKKGAFNKYPNQITNIKARLRSLMNNPVLVKISALNEELTSKIMMFGFYATQ</sequence>
<name>A0A4U1CAB8_9SPHI</name>
<comment type="caution">
    <text evidence="2">The sequence shown here is derived from an EMBL/GenBank/DDBJ whole genome shotgun (WGS) entry which is preliminary data.</text>
</comment>
<dbReference type="RefSeq" id="WP_136876750.1">
    <property type="nucleotide sequence ID" value="NZ_SWBO01000004.1"/>
</dbReference>
<dbReference type="OrthoDB" id="1438889at2"/>
<dbReference type="EMBL" id="SWBO01000004">
    <property type="protein sequence ID" value="TKC01399.1"/>
    <property type="molecule type" value="Genomic_DNA"/>
</dbReference>
<feature type="domain" description="Replication-associated protein G2P N-terminal" evidence="1">
    <location>
        <begin position="92"/>
        <end position="188"/>
    </location>
</feature>
<gene>
    <name evidence="2" type="ORF">FA045_09185</name>
</gene>
<evidence type="ECO:0000259" key="1">
    <source>
        <dbReference type="Pfam" id="PF05144"/>
    </source>
</evidence>
<dbReference type="Proteomes" id="UP000310477">
    <property type="component" value="Unassembled WGS sequence"/>
</dbReference>
<dbReference type="AlphaFoldDB" id="A0A4U1CAB8"/>
<accession>A0A4U1CAB8</accession>
<dbReference type="InterPro" id="IPR022686">
    <property type="entry name" value="G2P_N"/>
</dbReference>
<proteinExistence type="predicted"/>
<keyword evidence="3" id="KW-1185">Reference proteome</keyword>
<dbReference type="GO" id="GO:0006260">
    <property type="term" value="P:DNA replication"/>
    <property type="evidence" value="ECO:0007669"/>
    <property type="project" value="InterPro"/>
</dbReference>
<evidence type="ECO:0000313" key="2">
    <source>
        <dbReference type="EMBL" id="TKC01399.1"/>
    </source>
</evidence>